<sequence length="23" mass="2310">GPEVVPGGALQTARWSLEAKDGA</sequence>
<dbReference type="EMBL" id="LXQA010113758">
    <property type="protein sequence ID" value="MCI19208.1"/>
    <property type="molecule type" value="Genomic_DNA"/>
</dbReference>
<evidence type="ECO:0000256" key="1">
    <source>
        <dbReference type="SAM" id="MobiDB-lite"/>
    </source>
</evidence>
<feature type="non-terminal residue" evidence="2">
    <location>
        <position position="1"/>
    </location>
</feature>
<protein>
    <submittedName>
        <fullName evidence="2">Uncharacterized protein</fullName>
    </submittedName>
</protein>
<keyword evidence="3" id="KW-1185">Reference proteome</keyword>
<comment type="caution">
    <text evidence="2">The sequence shown here is derived from an EMBL/GenBank/DDBJ whole genome shotgun (WGS) entry which is preliminary data.</text>
</comment>
<accession>A0A392Q516</accession>
<name>A0A392Q516_9FABA</name>
<dbReference type="AlphaFoldDB" id="A0A392Q516"/>
<dbReference type="Proteomes" id="UP000265520">
    <property type="component" value="Unassembled WGS sequence"/>
</dbReference>
<proteinExistence type="predicted"/>
<feature type="region of interest" description="Disordered" evidence="1">
    <location>
        <begin position="1"/>
        <end position="23"/>
    </location>
</feature>
<evidence type="ECO:0000313" key="2">
    <source>
        <dbReference type="EMBL" id="MCI19208.1"/>
    </source>
</evidence>
<evidence type="ECO:0000313" key="3">
    <source>
        <dbReference type="Proteomes" id="UP000265520"/>
    </source>
</evidence>
<reference evidence="2 3" key="1">
    <citation type="journal article" date="2018" name="Front. Plant Sci.">
        <title>Red Clover (Trifolium pratense) and Zigzag Clover (T. medium) - A Picture of Genomic Similarities and Differences.</title>
        <authorList>
            <person name="Dluhosova J."/>
            <person name="Istvanek J."/>
            <person name="Nedelnik J."/>
            <person name="Repkova J."/>
        </authorList>
    </citation>
    <scope>NUCLEOTIDE SEQUENCE [LARGE SCALE GENOMIC DNA]</scope>
    <source>
        <strain evidence="3">cv. 10/8</strain>
        <tissue evidence="2">Leaf</tissue>
    </source>
</reference>
<organism evidence="2 3">
    <name type="scientific">Trifolium medium</name>
    <dbReference type="NCBI Taxonomy" id="97028"/>
    <lineage>
        <taxon>Eukaryota</taxon>
        <taxon>Viridiplantae</taxon>
        <taxon>Streptophyta</taxon>
        <taxon>Embryophyta</taxon>
        <taxon>Tracheophyta</taxon>
        <taxon>Spermatophyta</taxon>
        <taxon>Magnoliopsida</taxon>
        <taxon>eudicotyledons</taxon>
        <taxon>Gunneridae</taxon>
        <taxon>Pentapetalae</taxon>
        <taxon>rosids</taxon>
        <taxon>fabids</taxon>
        <taxon>Fabales</taxon>
        <taxon>Fabaceae</taxon>
        <taxon>Papilionoideae</taxon>
        <taxon>50 kb inversion clade</taxon>
        <taxon>NPAAA clade</taxon>
        <taxon>Hologalegina</taxon>
        <taxon>IRL clade</taxon>
        <taxon>Trifolieae</taxon>
        <taxon>Trifolium</taxon>
    </lineage>
</organism>